<proteinExistence type="inferred from homology"/>
<dbReference type="RefSeq" id="WP_394847106.1">
    <property type="nucleotide sequence ID" value="NZ_CP089982.1"/>
</dbReference>
<dbReference type="Gene3D" id="3.30.420.40">
    <property type="match status" value="2"/>
</dbReference>
<keyword evidence="3" id="KW-1185">Reference proteome</keyword>
<dbReference type="Pfam" id="PF00480">
    <property type="entry name" value="ROK"/>
    <property type="match status" value="1"/>
</dbReference>
<protein>
    <submittedName>
        <fullName evidence="2">ROK family protein</fullName>
    </submittedName>
</protein>
<sequence>MSAPIAVVDVGGTYLRSAQWCPGEPLRDLRESISPSVHRNPGVKVAELRQRLVREICDSVPQDVHVAGVSFGAALDHRNSTVYASAPLWGPLVDRYDLAGALSTHRPDVEWTVVNDVTAALLHVESTALCENARKVLLVTISTGIACRIIDRRTGAIPVDELGLQGEIGHLPASATLAGSPAVLLCDCGQPNHVSAFSSGPGIRRLADLLERRSPERWNASLLSVHVSHGIPFERAFRAALDASDALAGELLETATSPIATILRTALCVDPEMDIVALAGGVANALSEHYVRAVLGQLERQSLYLTSELGRPWPLARIVVCGQGSANNLIGAGLAVLQRKSARR</sequence>
<name>A0ABZ2KG07_9BACT</name>
<evidence type="ECO:0000256" key="1">
    <source>
        <dbReference type="ARBA" id="ARBA00006479"/>
    </source>
</evidence>
<reference evidence="2 3" key="1">
    <citation type="submission" date="2021-12" db="EMBL/GenBank/DDBJ databases">
        <title>Discovery of the Pendulisporaceae a myxobacterial family with distinct sporulation behavior and unique specialized metabolism.</title>
        <authorList>
            <person name="Garcia R."/>
            <person name="Popoff A."/>
            <person name="Bader C.D."/>
            <person name="Loehr J."/>
            <person name="Walesch S."/>
            <person name="Walt C."/>
            <person name="Boldt J."/>
            <person name="Bunk B."/>
            <person name="Haeckl F.J.F.P.J."/>
            <person name="Gunesch A.P."/>
            <person name="Birkelbach J."/>
            <person name="Nuebel U."/>
            <person name="Pietschmann T."/>
            <person name="Bach T."/>
            <person name="Mueller R."/>
        </authorList>
    </citation>
    <scope>NUCLEOTIDE SEQUENCE [LARGE SCALE GENOMIC DNA]</scope>
    <source>
        <strain evidence="2 3">MSr12523</strain>
    </source>
</reference>
<dbReference type="InterPro" id="IPR000600">
    <property type="entry name" value="ROK"/>
</dbReference>
<evidence type="ECO:0000313" key="2">
    <source>
        <dbReference type="EMBL" id="WXA96490.1"/>
    </source>
</evidence>
<evidence type="ECO:0000313" key="3">
    <source>
        <dbReference type="Proteomes" id="UP001379533"/>
    </source>
</evidence>
<dbReference type="PANTHER" id="PTHR18964">
    <property type="entry name" value="ROK (REPRESSOR, ORF, KINASE) FAMILY"/>
    <property type="match status" value="1"/>
</dbReference>
<dbReference type="EMBL" id="CP089982">
    <property type="protein sequence ID" value="WXA96490.1"/>
    <property type="molecule type" value="Genomic_DNA"/>
</dbReference>
<comment type="similarity">
    <text evidence="1">Belongs to the ROK (NagC/XylR) family.</text>
</comment>
<dbReference type="PANTHER" id="PTHR18964:SF149">
    <property type="entry name" value="BIFUNCTIONAL UDP-N-ACETYLGLUCOSAMINE 2-EPIMERASE_N-ACETYLMANNOSAMINE KINASE"/>
    <property type="match status" value="1"/>
</dbReference>
<dbReference type="Proteomes" id="UP001379533">
    <property type="component" value="Chromosome"/>
</dbReference>
<organism evidence="2 3">
    <name type="scientific">Pendulispora brunnea</name>
    <dbReference type="NCBI Taxonomy" id="2905690"/>
    <lineage>
        <taxon>Bacteria</taxon>
        <taxon>Pseudomonadati</taxon>
        <taxon>Myxococcota</taxon>
        <taxon>Myxococcia</taxon>
        <taxon>Myxococcales</taxon>
        <taxon>Sorangiineae</taxon>
        <taxon>Pendulisporaceae</taxon>
        <taxon>Pendulispora</taxon>
    </lineage>
</organism>
<gene>
    <name evidence="2" type="ORF">LZC95_06510</name>
</gene>
<accession>A0ABZ2KG07</accession>
<dbReference type="InterPro" id="IPR043129">
    <property type="entry name" value="ATPase_NBD"/>
</dbReference>
<dbReference type="SUPFAM" id="SSF53067">
    <property type="entry name" value="Actin-like ATPase domain"/>
    <property type="match status" value="1"/>
</dbReference>